<sequence>MHALIATDSVHTTAAACDYLEPRLGSSDTVTFVSVSGPDARDAADALNVANARLLGYANVETKRIHAGGDPTPAIVSAIDDYTPDIVLIGPHAGDPGAGPSLGRTTQQLVESVDIPTVVVPLSG</sequence>
<protein>
    <submittedName>
        <fullName evidence="2">Universal stress protein</fullName>
    </submittedName>
</protein>
<gene>
    <name evidence="2" type="ORF">DM868_00825</name>
</gene>
<name>A0A4U5JGW4_9EURY</name>
<dbReference type="InterPro" id="IPR006016">
    <property type="entry name" value="UspA"/>
</dbReference>
<evidence type="ECO:0000259" key="1">
    <source>
        <dbReference type="Pfam" id="PF00582"/>
    </source>
</evidence>
<dbReference type="Proteomes" id="UP000308037">
    <property type="component" value="Unassembled WGS sequence"/>
</dbReference>
<dbReference type="AlphaFoldDB" id="A0A4U5JGW4"/>
<accession>A0A4U5JGW4</accession>
<proteinExistence type="predicted"/>
<dbReference type="OrthoDB" id="157454at2157"/>
<dbReference type="Gene3D" id="3.40.50.620">
    <property type="entry name" value="HUPs"/>
    <property type="match status" value="1"/>
</dbReference>
<dbReference type="InterPro" id="IPR014729">
    <property type="entry name" value="Rossmann-like_a/b/a_fold"/>
</dbReference>
<evidence type="ECO:0000313" key="3">
    <source>
        <dbReference type="Proteomes" id="UP000308037"/>
    </source>
</evidence>
<dbReference type="Pfam" id="PF00582">
    <property type="entry name" value="Usp"/>
    <property type="match status" value="1"/>
</dbReference>
<keyword evidence="3" id="KW-1185">Reference proteome</keyword>
<reference evidence="2 3" key="1">
    <citation type="submission" date="2019-04" db="EMBL/GenBank/DDBJ databases">
        <title>Natronomonas sp. F20-122 a newhaloarchaeon isolated from a saline saltern of Isla Bacuta, Huelva, Spain.</title>
        <authorList>
            <person name="Duran-Viseras A."/>
            <person name="Sanchez-Porro C."/>
            <person name="Ventosa A."/>
        </authorList>
    </citation>
    <scope>NUCLEOTIDE SEQUENCE [LARGE SCALE GENOMIC DNA]</scope>
    <source>
        <strain evidence="2 3">F20-122</strain>
    </source>
</reference>
<dbReference type="SUPFAM" id="SSF52402">
    <property type="entry name" value="Adenine nucleotide alpha hydrolases-like"/>
    <property type="match status" value="1"/>
</dbReference>
<dbReference type="EMBL" id="QKNX01000001">
    <property type="protein sequence ID" value="TKR27666.1"/>
    <property type="molecule type" value="Genomic_DNA"/>
</dbReference>
<dbReference type="RefSeq" id="WP_137274967.1">
    <property type="nucleotide sequence ID" value="NZ_QKNX01000001.1"/>
</dbReference>
<feature type="domain" description="UspA" evidence="1">
    <location>
        <begin position="40"/>
        <end position="121"/>
    </location>
</feature>
<evidence type="ECO:0000313" key="2">
    <source>
        <dbReference type="EMBL" id="TKR27666.1"/>
    </source>
</evidence>
<comment type="caution">
    <text evidence="2">The sequence shown here is derived from an EMBL/GenBank/DDBJ whole genome shotgun (WGS) entry which is preliminary data.</text>
</comment>
<organism evidence="2 3">
    <name type="scientific">Natronomonas salsuginis</name>
    <dbReference type="NCBI Taxonomy" id="2217661"/>
    <lineage>
        <taxon>Archaea</taxon>
        <taxon>Methanobacteriati</taxon>
        <taxon>Methanobacteriota</taxon>
        <taxon>Stenosarchaea group</taxon>
        <taxon>Halobacteria</taxon>
        <taxon>Halobacteriales</taxon>
        <taxon>Natronomonadaceae</taxon>
        <taxon>Natronomonas</taxon>
    </lineage>
</organism>